<dbReference type="PANTHER" id="PTHR46444">
    <property type="entry name" value="DCD (DEVELOPMENT AND CELL DEATH) DOMAIN PROTEIN-RELATED"/>
    <property type="match status" value="1"/>
</dbReference>
<dbReference type="OrthoDB" id="1928633at2759"/>
<comment type="caution">
    <text evidence="3">The sequence shown here is derived from an EMBL/GenBank/DDBJ whole genome shotgun (WGS) entry which is preliminary data.</text>
</comment>
<protein>
    <recommendedName>
        <fullName evidence="2">DCD domain-containing protein</fullName>
    </recommendedName>
</protein>
<feature type="domain" description="DCD" evidence="2">
    <location>
        <begin position="13"/>
        <end position="143"/>
    </location>
</feature>
<feature type="compositionally biased region" description="Basic and acidic residues" evidence="1">
    <location>
        <begin position="649"/>
        <end position="668"/>
    </location>
</feature>
<reference evidence="3 4" key="1">
    <citation type="submission" date="2013-09" db="EMBL/GenBank/DDBJ databases">
        <title>Corchorus capsularis genome sequencing.</title>
        <authorList>
            <person name="Alam M."/>
            <person name="Haque M.S."/>
            <person name="Islam M.S."/>
            <person name="Emdad E.M."/>
            <person name="Islam M.M."/>
            <person name="Ahmed B."/>
            <person name="Halim A."/>
            <person name="Hossen Q.M.M."/>
            <person name="Hossain M.Z."/>
            <person name="Ahmed R."/>
            <person name="Khan M.M."/>
            <person name="Islam R."/>
            <person name="Rashid M.M."/>
            <person name="Khan S.A."/>
            <person name="Rahman M.S."/>
            <person name="Alam M."/>
        </authorList>
    </citation>
    <scope>NUCLEOTIDE SEQUENCE [LARGE SCALE GENOMIC DNA]</scope>
    <source>
        <strain evidence="4">cv. CVL-1</strain>
        <tissue evidence="3">Whole seedling</tissue>
    </source>
</reference>
<evidence type="ECO:0000259" key="2">
    <source>
        <dbReference type="PROSITE" id="PS51222"/>
    </source>
</evidence>
<gene>
    <name evidence="3" type="ORF">CCACVL1_18941</name>
</gene>
<proteinExistence type="predicted"/>
<dbReference type="InterPro" id="IPR013989">
    <property type="entry name" value="Dev_and_cell_death_domain"/>
</dbReference>
<dbReference type="PANTHER" id="PTHR46444:SF9">
    <property type="entry name" value="DCD (DEVELOPMENT AND CELL DEATH) DOMAIN PROTEIN"/>
    <property type="match status" value="1"/>
</dbReference>
<organism evidence="3 4">
    <name type="scientific">Corchorus capsularis</name>
    <name type="common">Jute</name>
    <dbReference type="NCBI Taxonomy" id="210143"/>
    <lineage>
        <taxon>Eukaryota</taxon>
        <taxon>Viridiplantae</taxon>
        <taxon>Streptophyta</taxon>
        <taxon>Embryophyta</taxon>
        <taxon>Tracheophyta</taxon>
        <taxon>Spermatophyta</taxon>
        <taxon>Magnoliopsida</taxon>
        <taxon>eudicotyledons</taxon>
        <taxon>Gunneridae</taxon>
        <taxon>Pentapetalae</taxon>
        <taxon>rosids</taxon>
        <taxon>malvids</taxon>
        <taxon>Malvales</taxon>
        <taxon>Malvaceae</taxon>
        <taxon>Grewioideae</taxon>
        <taxon>Apeibeae</taxon>
        <taxon>Corchorus</taxon>
    </lineage>
</organism>
<feature type="compositionally biased region" description="Polar residues" evidence="1">
    <location>
        <begin position="152"/>
        <end position="163"/>
    </location>
</feature>
<accession>A0A1R3HJC4</accession>
<evidence type="ECO:0000256" key="1">
    <source>
        <dbReference type="SAM" id="MobiDB-lite"/>
    </source>
</evidence>
<dbReference type="AlphaFoldDB" id="A0A1R3HJC4"/>
<feature type="region of interest" description="Disordered" evidence="1">
    <location>
        <begin position="150"/>
        <end position="195"/>
    </location>
</feature>
<evidence type="ECO:0000313" key="4">
    <source>
        <dbReference type="Proteomes" id="UP000188268"/>
    </source>
</evidence>
<dbReference type="EMBL" id="AWWV01011811">
    <property type="protein sequence ID" value="OMO70408.1"/>
    <property type="molecule type" value="Genomic_DNA"/>
</dbReference>
<dbReference type="PROSITE" id="PS51222">
    <property type="entry name" value="DCD"/>
    <property type="match status" value="1"/>
</dbReference>
<name>A0A1R3HJC4_COCAP</name>
<sequence length="904" mass="101288">MDDHEENGLPGSRPEYGAIFMSNKATKRECLRRRVFALPSSQSHFVKQVKAGMILFLFEYERRELHGVFQACSDGDMNILPHAFTQSGKQYPAQVKFTPLWYCHSLSESEFRDAIRENYYSKNKFKFGLSEDQVRRLLLLFSSKRLDDDQAPQRQLSSRSNVGKPSEYSTRKIRRRVDNDRSPMSNQVLNESDVDYNGGPVISTMHHRDSLYLDDRAADDGRFGSYTDVGYKHKASAFLDECFQDLMGKVGQNIDAGEYTTSDRVDIQWGAGIEPQALVSVGYSLGDYRSTSSDDRFAKSDRLETEFYNDDGFASTISTPFPSSFQSKVSPHAYTSKHVLETDSFVHELPRPSSTFLPSMELRDSRVSYPRTFEDSIFTSALPYDPDAPNMNYGGSSSMGFNRGHASLQEYANHDSFARNVFSSSTNQSFPSSLETRTTITPNVNSGSRDFMSLPYSDQYERPGRTSLPGHAYSDMDIASEYSKKEFHEDLPILKPSLAPFPSEMRNSVRMSEHPSSYRISPSKFPSPTFSDRAIEDGRWATYKDGEYKHTETKHQLHVHEPATMDHQEVASLSPAAYQNSKGYCPDRPKKRSSVFSRLALPTKACEKESYTAPGNAKSSRNASVNEVMDMLHHSNYNWVKSRSRQLAKNHDDGAHYRDKKQANRKEGSSMISKEMNPKPSPFSKDNSSEQIEDTTSADFKRHSAVRKNLEDGKTGNHCENLENCSHKTEDEYDISASENVRLPNVVSQNAVEGDNIDNGSGSNSEQAGMESLIPLKNVVEGDSFDNGSGSNSQQVSPESFIPLISTDESGKESSSTHGISIMTSVSCGDNHIGLEEGVRARDLGMDGLIQNPNNVSHSAHESSLNHYSDNDGNEVAKNEFFYNIDQMKNLGPVRAEISISNIN</sequence>
<keyword evidence="4" id="KW-1185">Reference proteome</keyword>
<dbReference type="Proteomes" id="UP000188268">
    <property type="component" value="Unassembled WGS sequence"/>
</dbReference>
<feature type="compositionally biased region" description="Polar residues" evidence="1">
    <location>
        <begin position="684"/>
        <end position="698"/>
    </location>
</feature>
<dbReference type="Pfam" id="PF10539">
    <property type="entry name" value="Dev_Cell_Death"/>
    <property type="match status" value="1"/>
</dbReference>
<dbReference type="SMART" id="SM00767">
    <property type="entry name" value="DCD"/>
    <property type="match status" value="1"/>
</dbReference>
<evidence type="ECO:0000313" key="3">
    <source>
        <dbReference type="EMBL" id="OMO70408.1"/>
    </source>
</evidence>
<feature type="region of interest" description="Disordered" evidence="1">
    <location>
        <begin position="644"/>
        <end position="702"/>
    </location>
</feature>
<dbReference type="Gramene" id="OMO70408">
    <property type="protein sequence ID" value="OMO70408"/>
    <property type="gene ID" value="CCACVL1_18941"/>
</dbReference>
<dbReference type="OMA" id="ATKRECL"/>